<dbReference type="VEuPathDB" id="FungiDB:AJ78_08260"/>
<dbReference type="PROSITE" id="PS51873">
    <property type="entry name" value="TRIAD"/>
    <property type="match status" value="1"/>
</dbReference>
<dbReference type="PANTHER" id="PTHR11685">
    <property type="entry name" value="RBR FAMILY RING FINGER AND IBR DOMAIN-CONTAINING"/>
    <property type="match status" value="1"/>
</dbReference>
<dbReference type="InterPro" id="IPR013083">
    <property type="entry name" value="Znf_RING/FYVE/PHD"/>
</dbReference>
<dbReference type="AlphaFoldDB" id="A0A1J9P377"/>
<dbReference type="EC" id="2.3.2.31" evidence="2"/>
<dbReference type="GO" id="GO:0016567">
    <property type="term" value="P:protein ubiquitination"/>
    <property type="evidence" value="ECO:0007669"/>
    <property type="project" value="InterPro"/>
</dbReference>
<evidence type="ECO:0000256" key="5">
    <source>
        <dbReference type="ARBA" id="ARBA00022737"/>
    </source>
</evidence>
<keyword evidence="3" id="KW-0808">Transferase</keyword>
<evidence type="ECO:0000256" key="7">
    <source>
        <dbReference type="ARBA" id="ARBA00022786"/>
    </source>
</evidence>
<keyword evidence="8" id="KW-0862">Zinc</keyword>
<evidence type="ECO:0000256" key="9">
    <source>
        <dbReference type="SAM" id="MobiDB-lite"/>
    </source>
</evidence>
<dbReference type="InterPro" id="IPR044066">
    <property type="entry name" value="TRIAD_supradom"/>
</dbReference>
<feature type="region of interest" description="Disordered" evidence="9">
    <location>
        <begin position="123"/>
        <end position="156"/>
    </location>
</feature>
<dbReference type="GO" id="GO:0061630">
    <property type="term" value="F:ubiquitin protein ligase activity"/>
    <property type="evidence" value="ECO:0007669"/>
    <property type="project" value="UniProtKB-EC"/>
</dbReference>
<evidence type="ECO:0000256" key="1">
    <source>
        <dbReference type="ARBA" id="ARBA00001798"/>
    </source>
</evidence>
<name>A0A1J9P377_9EURO</name>
<protein>
    <recommendedName>
        <fullName evidence="2">RBR-type E3 ubiquitin transferase</fullName>
        <ecNumber evidence="2">2.3.2.31</ecNumber>
    </recommendedName>
</protein>
<gene>
    <name evidence="11" type="ORF">AJ78_08260</name>
</gene>
<organism evidence="11 12">
    <name type="scientific">Emergomyces pasteurianus Ep9510</name>
    <dbReference type="NCBI Taxonomy" id="1447872"/>
    <lineage>
        <taxon>Eukaryota</taxon>
        <taxon>Fungi</taxon>
        <taxon>Dikarya</taxon>
        <taxon>Ascomycota</taxon>
        <taxon>Pezizomycotina</taxon>
        <taxon>Eurotiomycetes</taxon>
        <taxon>Eurotiomycetidae</taxon>
        <taxon>Onygenales</taxon>
        <taxon>Ajellomycetaceae</taxon>
        <taxon>Emergomyces</taxon>
    </lineage>
</organism>
<comment type="caution">
    <text evidence="11">The sequence shown here is derived from an EMBL/GenBank/DDBJ whole genome shotgun (WGS) entry which is preliminary data.</text>
</comment>
<dbReference type="Gene3D" id="1.20.120.1750">
    <property type="match status" value="1"/>
</dbReference>
<dbReference type="STRING" id="1447872.A0A1J9P377"/>
<evidence type="ECO:0000256" key="4">
    <source>
        <dbReference type="ARBA" id="ARBA00022723"/>
    </source>
</evidence>
<keyword evidence="6" id="KW-0863">Zinc-finger</keyword>
<dbReference type="OrthoDB" id="9977870at2759"/>
<dbReference type="InterPro" id="IPR031127">
    <property type="entry name" value="E3_UB_ligase_RBR"/>
</dbReference>
<sequence length="445" mass="50303">MDNQSLAVAVQLLQQDVAKVFENRKGKQVEGEVDDAEIALHICQEELTACLSFLHDRRLAQSMSRAVQEDEHAIAAITQEENVAIDDRRMALGLEGGGQNVPRLQRRGRQELDEKTLQKLSQLNIDGSGDGDGDVEANGGRPVEPRSEADNSKSIAHGAPSEIARFDCTSCMESKVFFDIFEASCSHYYCQECIRSLYEQSFSDETLFPPRCCRQPISLSHARGFLGKELVQRFQEKLVEHNDPNRTYCSNPVCSIYLRPDIFELNIGKCSACEHSTCLLCKKSAHSGNCVDEKLEQAFLDLVRTEEWQQCFKCRSVVELRTGCYHITCRCGAQFCYLCGTEWKRCQCEQWDDNRLLERGQQLAARERRPGDGPPGRAVVHRIVTQLREQHQCNHSGRWERINGRHQCEESVRKTAGGRVKDRLAVAFSTGFVTAFALDVNFESL</sequence>
<feature type="domain" description="RING-type" evidence="10">
    <location>
        <begin position="164"/>
        <end position="352"/>
    </location>
</feature>
<dbReference type="CDD" id="cd20335">
    <property type="entry name" value="BRcat_RBR"/>
    <property type="match status" value="1"/>
</dbReference>
<dbReference type="SUPFAM" id="SSF57850">
    <property type="entry name" value="RING/U-box"/>
    <property type="match status" value="2"/>
</dbReference>
<dbReference type="PROSITE" id="PS00518">
    <property type="entry name" value="ZF_RING_1"/>
    <property type="match status" value="1"/>
</dbReference>
<evidence type="ECO:0000313" key="12">
    <source>
        <dbReference type="Proteomes" id="UP000182235"/>
    </source>
</evidence>
<dbReference type="SMART" id="SM00647">
    <property type="entry name" value="IBR"/>
    <property type="match status" value="2"/>
</dbReference>
<evidence type="ECO:0000259" key="10">
    <source>
        <dbReference type="PROSITE" id="PS51873"/>
    </source>
</evidence>
<evidence type="ECO:0000313" key="11">
    <source>
        <dbReference type="EMBL" id="OJD10832.1"/>
    </source>
</evidence>
<dbReference type="GO" id="GO:0008270">
    <property type="term" value="F:zinc ion binding"/>
    <property type="evidence" value="ECO:0007669"/>
    <property type="project" value="UniProtKB-KW"/>
</dbReference>
<keyword evidence="7" id="KW-0833">Ubl conjugation pathway</keyword>
<proteinExistence type="predicted"/>
<dbReference type="EMBL" id="LGRN01000680">
    <property type="protein sequence ID" value="OJD10832.1"/>
    <property type="molecule type" value="Genomic_DNA"/>
</dbReference>
<accession>A0A1J9P377</accession>
<dbReference type="Proteomes" id="UP000182235">
    <property type="component" value="Unassembled WGS sequence"/>
</dbReference>
<reference evidence="11 12" key="1">
    <citation type="submission" date="2015-07" db="EMBL/GenBank/DDBJ databases">
        <title>Emmonsia species relationships and genome sequence.</title>
        <authorList>
            <consortium name="The Broad Institute Genomics Platform"/>
            <person name="Cuomo C.A."/>
            <person name="Munoz J.F."/>
            <person name="Imamovic A."/>
            <person name="Priest M.E."/>
            <person name="Young S."/>
            <person name="Clay O.K."/>
            <person name="McEwen J.G."/>
        </authorList>
    </citation>
    <scope>NUCLEOTIDE SEQUENCE [LARGE SCALE GENOMIC DNA]</scope>
    <source>
        <strain evidence="11 12">UAMH 9510</strain>
    </source>
</reference>
<evidence type="ECO:0000256" key="2">
    <source>
        <dbReference type="ARBA" id="ARBA00012251"/>
    </source>
</evidence>
<evidence type="ECO:0000256" key="3">
    <source>
        <dbReference type="ARBA" id="ARBA00022679"/>
    </source>
</evidence>
<dbReference type="InterPro" id="IPR017907">
    <property type="entry name" value="Znf_RING_CS"/>
</dbReference>
<dbReference type="CDD" id="cd22584">
    <property type="entry name" value="Rcat_RBR_unk"/>
    <property type="match status" value="1"/>
</dbReference>
<dbReference type="Pfam" id="PF01485">
    <property type="entry name" value="IBR"/>
    <property type="match status" value="2"/>
</dbReference>
<keyword evidence="4" id="KW-0479">Metal-binding</keyword>
<comment type="catalytic activity">
    <reaction evidence="1">
        <text>[E2 ubiquitin-conjugating enzyme]-S-ubiquitinyl-L-cysteine + [acceptor protein]-L-lysine = [E2 ubiquitin-conjugating enzyme]-L-cysteine + [acceptor protein]-N(6)-ubiquitinyl-L-lysine.</text>
        <dbReference type="EC" id="2.3.2.31"/>
    </reaction>
</comment>
<dbReference type="Gene3D" id="3.30.40.10">
    <property type="entry name" value="Zinc/RING finger domain, C3HC4 (zinc finger)"/>
    <property type="match status" value="1"/>
</dbReference>
<evidence type="ECO:0000256" key="8">
    <source>
        <dbReference type="ARBA" id="ARBA00022833"/>
    </source>
</evidence>
<keyword evidence="5" id="KW-0677">Repeat</keyword>
<dbReference type="InterPro" id="IPR002867">
    <property type="entry name" value="IBR_dom"/>
</dbReference>
<keyword evidence="12" id="KW-1185">Reference proteome</keyword>
<evidence type="ECO:0000256" key="6">
    <source>
        <dbReference type="ARBA" id="ARBA00022771"/>
    </source>
</evidence>